<dbReference type="Gene3D" id="3.30.565.10">
    <property type="entry name" value="Histidine kinase-like ATPase, C-terminal domain"/>
    <property type="match status" value="1"/>
</dbReference>
<keyword evidence="6" id="KW-0418">Kinase</keyword>
<dbReference type="CDD" id="cd07041">
    <property type="entry name" value="STAS_RsbR_RsbS_like"/>
    <property type="match status" value="1"/>
</dbReference>
<evidence type="ECO:0000256" key="6">
    <source>
        <dbReference type="ARBA" id="ARBA00022777"/>
    </source>
</evidence>
<gene>
    <name evidence="11" type="ORF">LSG31_19015</name>
</gene>
<keyword evidence="5" id="KW-0547">Nucleotide-binding</keyword>
<evidence type="ECO:0000259" key="9">
    <source>
        <dbReference type="PROSITE" id="PS50109"/>
    </source>
</evidence>
<reference evidence="11" key="1">
    <citation type="submission" date="2021-12" db="EMBL/GenBank/DDBJ databases">
        <title>Alicyclobacillaceae gen. nov., sp. nov., isolated from chalcocite enrichment system.</title>
        <authorList>
            <person name="Jiang Z."/>
        </authorList>
    </citation>
    <scope>NUCLEOTIDE SEQUENCE</scope>
    <source>
        <strain evidence="11">MYW30-H2</strain>
    </source>
</reference>
<dbReference type="InterPro" id="IPR004358">
    <property type="entry name" value="Sig_transdc_His_kin-like_C"/>
</dbReference>
<evidence type="ECO:0000313" key="11">
    <source>
        <dbReference type="EMBL" id="UOF89935.1"/>
    </source>
</evidence>
<dbReference type="SUPFAM" id="SSF47384">
    <property type="entry name" value="Homodimeric domain of signal transducing histidine kinase"/>
    <property type="match status" value="1"/>
</dbReference>
<dbReference type="SMART" id="SM00387">
    <property type="entry name" value="HATPase_c"/>
    <property type="match status" value="1"/>
</dbReference>
<evidence type="ECO:0000256" key="1">
    <source>
        <dbReference type="ARBA" id="ARBA00000085"/>
    </source>
</evidence>
<dbReference type="InterPro" id="IPR036890">
    <property type="entry name" value="HATPase_C_sf"/>
</dbReference>
<keyword evidence="4 11" id="KW-0808">Transferase</keyword>
<dbReference type="SMART" id="SM00388">
    <property type="entry name" value="HisKA"/>
    <property type="match status" value="1"/>
</dbReference>
<dbReference type="Gene3D" id="3.30.750.24">
    <property type="entry name" value="STAS domain"/>
    <property type="match status" value="1"/>
</dbReference>
<evidence type="ECO:0000256" key="5">
    <source>
        <dbReference type="ARBA" id="ARBA00022741"/>
    </source>
</evidence>
<dbReference type="Pfam" id="PF01740">
    <property type="entry name" value="STAS"/>
    <property type="match status" value="1"/>
</dbReference>
<dbReference type="SUPFAM" id="SSF52091">
    <property type="entry name" value="SpoIIaa-like"/>
    <property type="match status" value="1"/>
</dbReference>
<evidence type="ECO:0000256" key="8">
    <source>
        <dbReference type="ARBA" id="ARBA00023012"/>
    </source>
</evidence>
<protein>
    <recommendedName>
        <fullName evidence="2">histidine kinase</fullName>
        <ecNumber evidence="2">2.7.13.3</ecNumber>
    </recommendedName>
</protein>
<evidence type="ECO:0000313" key="12">
    <source>
        <dbReference type="Proteomes" id="UP000830167"/>
    </source>
</evidence>
<dbReference type="InterPro" id="IPR003661">
    <property type="entry name" value="HisK_dim/P_dom"/>
</dbReference>
<dbReference type="EC" id="2.7.13.3" evidence="2"/>
<dbReference type="Pfam" id="PF02518">
    <property type="entry name" value="HATPase_c"/>
    <property type="match status" value="1"/>
</dbReference>
<evidence type="ECO:0000256" key="4">
    <source>
        <dbReference type="ARBA" id="ARBA00022679"/>
    </source>
</evidence>
<accession>A0ABY4CHE8</accession>
<proteinExistence type="predicted"/>
<evidence type="ECO:0000256" key="2">
    <source>
        <dbReference type="ARBA" id="ARBA00012438"/>
    </source>
</evidence>
<dbReference type="GO" id="GO:0005524">
    <property type="term" value="F:ATP binding"/>
    <property type="evidence" value="ECO:0007669"/>
    <property type="project" value="UniProtKB-KW"/>
</dbReference>
<keyword evidence="12" id="KW-1185">Reference proteome</keyword>
<dbReference type="InterPro" id="IPR005467">
    <property type="entry name" value="His_kinase_dom"/>
</dbReference>
<dbReference type="Pfam" id="PF00512">
    <property type="entry name" value="HisKA"/>
    <property type="match status" value="1"/>
</dbReference>
<dbReference type="PROSITE" id="PS50109">
    <property type="entry name" value="HIS_KIN"/>
    <property type="match status" value="1"/>
</dbReference>
<evidence type="ECO:0000256" key="7">
    <source>
        <dbReference type="ARBA" id="ARBA00022840"/>
    </source>
</evidence>
<keyword evidence="8" id="KW-0902">Two-component regulatory system</keyword>
<comment type="catalytic activity">
    <reaction evidence="1">
        <text>ATP + protein L-histidine = ADP + protein N-phospho-L-histidine.</text>
        <dbReference type="EC" id="2.7.13.3"/>
    </reaction>
</comment>
<dbReference type="CDD" id="cd00082">
    <property type="entry name" value="HisKA"/>
    <property type="match status" value="1"/>
</dbReference>
<dbReference type="InterPro" id="IPR002645">
    <property type="entry name" value="STAS_dom"/>
</dbReference>
<dbReference type="Gene3D" id="1.10.287.130">
    <property type="match status" value="1"/>
</dbReference>
<feature type="domain" description="Histidine kinase" evidence="9">
    <location>
        <begin position="37"/>
        <end position="239"/>
    </location>
</feature>
<dbReference type="PROSITE" id="PS50801">
    <property type="entry name" value="STAS"/>
    <property type="match status" value="1"/>
</dbReference>
<keyword evidence="3" id="KW-0597">Phosphoprotein</keyword>
<dbReference type="InterPro" id="IPR036513">
    <property type="entry name" value="STAS_dom_sf"/>
</dbReference>
<dbReference type="EMBL" id="CP089291">
    <property type="protein sequence ID" value="UOF89935.1"/>
    <property type="molecule type" value="Genomic_DNA"/>
</dbReference>
<sequence length="519" mass="59300">MKLLREERELLQQKESSQEAQNNTLNRLAAIGQLSAGIAHEVRNPLTSVKGFLQLLHKESPHTYTEIALAELDRAIDTLQNLLQVSKPDQDTEPFREFCLYSEIESILYLFQDKLYTVSVKQTFENPDVTIYGKRNQLKKAFFNLLKNSFEAIPEKGEVEIRQYVVGKFLYLMIRDTGVGIPDEKMRLLGTPFFTTKTEGTGMGLAQVFSAIYQHGASIDVESEVGVGTTFLIKFPIVKDKRLGVTKLELVQTESDRFLDFYKVNHQAFLHALMQEAEQTFRMVKENQIQSIDLLQTMDSLVTALDEGQYHVLVLLSQEHGVEWAKSGLSLSLKLEWLQAFRKVYWDFLYNFHKNHELTTEEFFELERKTNYTIDAFVHHFTANYTKYKDEVLQSQQEIIEELTVPLIPMSAKIAVLPLVGTLDTYRAKRIQERVLHRISSLNLSRVIIDLSGVPFMDTAVVSHLFRIIDGITLLGCKAIITGIRPEIVNTMIELGIEMPAKVVTLGSLQQALEQFGLN</sequence>
<evidence type="ECO:0000256" key="3">
    <source>
        <dbReference type="ARBA" id="ARBA00022553"/>
    </source>
</evidence>
<dbReference type="PANTHER" id="PTHR43065">
    <property type="entry name" value="SENSOR HISTIDINE KINASE"/>
    <property type="match status" value="1"/>
</dbReference>
<dbReference type="InterPro" id="IPR003594">
    <property type="entry name" value="HATPase_dom"/>
</dbReference>
<name>A0ABY4CHE8_9BACL</name>
<dbReference type="RefSeq" id="WP_347436630.1">
    <property type="nucleotide sequence ID" value="NZ_CP089291.1"/>
</dbReference>
<keyword evidence="7 11" id="KW-0067">ATP-binding</keyword>
<dbReference type="PRINTS" id="PR00344">
    <property type="entry name" value="BCTRLSENSOR"/>
</dbReference>
<dbReference type="PANTHER" id="PTHR43065:SF46">
    <property type="entry name" value="C4-DICARBOXYLATE TRANSPORT SENSOR PROTEIN DCTB"/>
    <property type="match status" value="1"/>
</dbReference>
<dbReference type="SUPFAM" id="SSF55874">
    <property type="entry name" value="ATPase domain of HSP90 chaperone/DNA topoisomerase II/histidine kinase"/>
    <property type="match status" value="1"/>
</dbReference>
<dbReference type="InterPro" id="IPR036097">
    <property type="entry name" value="HisK_dim/P_sf"/>
</dbReference>
<feature type="domain" description="STAS" evidence="10">
    <location>
        <begin position="404"/>
        <end position="516"/>
    </location>
</feature>
<evidence type="ECO:0000259" key="10">
    <source>
        <dbReference type="PROSITE" id="PS50801"/>
    </source>
</evidence>
<organism evidence="11 12">
    <name type="scientific">Fodinisporobacter ferrooxydans</name>
    <dbReference type="NCBI Taxonomy" id="2901836"/>
    <lineage>
        <taxon>Bacteria</taxon>
        <taxon>Bacillati</taxon>
        <taxon>Bacillota</taxon>
        <taxon>Bacilli</taxon>
        <taxon>Bacillales</taxon>
        <taxon>Alicyclobacillaceae</taxon>
        <taxon>Fodinisporobacter</taxon>
    </lineage>
</organism>
<dbReference type="GO" id="GO:0016740">
    <property type="term" value="F:transferase activity"/>
    <property type="evidence" value="ECO:0007669"/>
    <property type="project" value="UniProtKB-KW"/>
</dbReference>
<dbReference type="Proteomes" id="UP000830167">
    <property type="component" value="Chromosome"/>
</dbReference>